<organism evidence="6 7">
    <name type="scientific">Cellulomonas fimi (strain ATCC 484 / DSM 20113 / JCM 1341 / CCUG 24087 / LMG 16345 / NBRC 15513 / NCIMB 8980 / NCTC 7547 / NRS-133)</name>
    <dbReference type="NCBI Taxonomy" id="590998"/>
    <lineage>
        <taxon>Bacteria</taxon>
        <taxon>Bacillati</taxon>
        <taxon>Actinomycetota</taxon>
        <taxon>Actinomycetes</taxon>
        <taxon>Micrococcales</taxon>
        <taxon>Cellulomonadaceae</taxon>
        <taxon>Cellulomonas</taxon>
    </lineage>
</organism>
<gene>
    <name evidence="6" type="ordered locus">Celf_0846</name>
</gene>
<dbReference type="InterPro" id="IPR029000">
    <property type="entry name" value="Cyclophilin-like_dom_sf"/>
</dbReference>
<proteinExistence type="predicted"/>
<dbReference type="HOGENOM" id="CLU_020207_0_1_11"/>
<dbReference type="KEGG" id="cfi:Celf_0846"/>
<feature type="compositionally biased region" description="Low complexity" evidence="4">
    <location>
        <begin position="96"/>
        <end position="114"/>
    </location>
</feature>
<dbReference type="EMBL" id="CP002666">
    <property type="protein sequence ID" value="AEE44984.1"/>
    <property type="molecule type" value="Genomic_DNA"/>
</dbReference>
<dbReference type="SUPFAM" id="SSF160467">
    <property type="entry name" value="PH0987 N-terminal domain-like"/>
    <property type="match status" value="1"/>
</dbReference>
<dbReference type="RefSeq" id="WP_013770013.1">
    <property type="nucleotide sequence ID" value="NC_015514.1"/>
</dbReference>
<feature type="domain" description="Carboxyltransferase" evidence="5">
    <location>
        <begin position="23"/>
        <end position="242"/>
    </location>
</feature>
<evidence type="ECO:0000256" key="2">
    <source>
        <dbReference type="ARBA" id="ARBA00022801"/>
    </source>
</evidence>
<evidence type="ECO:0000313" key="6">
    <source>
        <dbReference type="EMBL" id="AEE44984.1"/>
    </source>
</evidence>
<dbReference type="InterPro" id="IPR010016">
    <property type="entry name" value="PxpB"/>
</dbReference>
<dbReference type="PANTHER" id="PTHR34698:SF2">
    <property type="entry name" value="5-OXOPROLINASE SUBUNIT B"/>
    <property type="match status" value="1"/>
</dbReference>
<dbReference type="SUPFAM" id="SSF50891">
    <property type="entry name" value="Cyclophilin-like"/>
    <property type="match status" value="1"/>
</dbReference>
<keyword evidence="2 6" id="KW-0378">Hydrolase</keyword>
<evidence type="ECO:0000256" key="3">
    <source>
        <dbReference type="ARBA" id="ARBA00022840"/>
    </source>
</evidence>
<evidence type="ECO:0000256" key="1">
    <source>
        <dbReference type="ARBA" id="ARBA00022741"/>
    </source>
</evidence>
<protein>
    <submittedName>
        <fullName evidence="6">Allophanate hydrolase subunit 1</fullName>
    </submittedName>
</protein>
<dbReference type="Pfam" id="PF02682">
    <property type="entry name" value="CT_C_D"/>
    <property type="match status" value="1"/>
</dbReference>
<dbReference type="PANTHER" id="PTHR34698">
    <property type="entry name" value="5-OXOPROLINASE SUBUNIT B"/>
    <property type="match status" value="1"/>
</dbReference>
<keyword evidence="1" id="KW-0547">Nucleotide-binding</keyword>
<keyword evidence="7" id="KW-1185">Reference proteome</keyword>
<keyword evidence="3" id="KW-0067">ATP-binding</keyword>
<dbReference type="Gene3D" id="2.40.100.10">
    <property type="entry name" value="Cyclophilin-like"/>
    <property type="match status" value="1"/>
</dbReference>
<dbReference type="Gene3D" id="3.30.1360.40">
    <property type="match status" value="1"/>
</dbReference>
<name>F4H0L1_CELFA</name>
<evidence type="ECO:0000313" key="7">
    <source>
        <dbReference type="Proteomes" id="UP000008460"/>
    </source>
</evidence>
<dbReference type="InterPro" id="IPR003833">
    <property type="entry name" value="CT_C_D"/>
</dbReference>
<dbReference type="SMART" id="SM00796">
    <property type="entry name" value="AHS1"/>
    <property type="match status" value="1"/>
</dbReference>
<reference evidence="6 7" key="1">
    <citation type="submission" date="2011-04" db="EMBL/GenBank/DDBJ databases">
        <title>Complete sequence of Cellulomonas fimi ATCC 484.</title>
        <authorList>
            <consortium name="US DOE Joint Genome Institute"/>
            <person name="Lucas S."/>
            <person name="Han J."/>
            <person name="Lapidus A."/>
            <person name="Cheng J.-F."/>
            <person name="Goodwin L."/>
            <person name="Pitluck S."/>
            <person name="Peters L."/>
            <person name="Chertkov O."/>
            <person name="Detter J.C."/>
            <person name="Han C."/>
            <person name="Tapia R."/>
            <person name="Land M."/>
            <person name="Hauser L."/>
            <person name="Kyrpides N."/>
            <person name="Ivanova N."/>
            <person name="Ovchinnikova G."/>
            <person name="Pagani I."/>
            <person name="Mead D."/>
            <person name="Brumm P."/>
            <person name="Woyke T."/>
        </authorList>
    </citation>
    <scope>NUCLEOTIDE SEQUENCE [LARGE SCALE GENOMIC DNA]</scope>
    <source>
        <strain evidence="7">ATCC 484 / DSM 20113 / JCM 1341 / NBRC 15513 / NCIMB 8980 / NCTC 7547</strain>
    </source>
</reference>
<dbReference type="AlphaFoldDB" id="F4H0L1"/>
<sequence length="257" mass="26823">MTTADGGRGVGTPGRAGDVTGAERIVPFGDDALLVELRDLDAVRALDDAVRAAREGGALTEVVDQVPAARTLLLRVAAHTDLATLAADVGSLVRTTTTTTPASTPASTTAVTVPRGRAPRDPDAADRLEVVRLDVVYDGEDLAEVAALTGLTPEEVVRRHTAATYTVAFGGFMPGFAYLVGLDPALRVPRRDSPRPRVPAGAVAVADEFTAVYPTATPGGWRLLGRCDAVLFDVARTPPALLVPGRRVRFVAAGRAR</sequence>
<accession>F4H0L1</accession>
<dbReference type="Proteomes" id="UP000008460">
    <property type="component" value="Chromosome"/>
</dbReference>
<dbReference type="GO" id="GO:0016787">
    <property type="term" value="F:hydrolase activity"/>
    <property type="evidence" value="ECO:0007669"/>
    <property type="project" value="UniProtKB-KW"/>
</dbReference>
<dbReference type="GO" id="GO:0005524">
    <property type="term" value="F:ATP binding"/>
    <property type="evidence" value="ECO:0007669"/>
    <property type="project" value="UniProtKB-KW"/>
</dbReference>
<feature type="region of interest" description="Disordered" evidence="4">
    <location>
        <begin position="96"/>
        <end position="122"/>
    </location>
</feature>
<feature type="region of interest" description="Disordered" evidence="4">
    <location>
        <begin position="1"/>
        <end position="20"/>
    </location>
</feature>
<evidence type="ECO:0000259" key="5">
    <source>
        <dbReference type="SMART" id="SM00796"/>
    </source>
</evidence>
<evidence type="ECO:0000256" key="4">
    <source>
        <dbReference type="SAM" id="MobiDB-lite"/>
    </source>
</evidence>
<dbReference type="eggNOG" id="COG2049">
    <property type="taxonomic scope" value="Bacteria"/>
</dbReference>
<dbReference type="STRING" id="590998.Celf_0846"/>
<feature type="compositionally biased region" description="Gly residues" evidence="4">
    <location>
        <begin position="1"/>
        <end position="14"/>
    </location>
</feature>